<evidence type="ECO:0000313" key="1">
    <source>
        <dbReference type="EMBL" id="ACL47745.1"/>
    </source>
</evidence>
<gene>
    <name evidence="1" type="ordered locus">Cyan7425_0029</name>
</gene>
<proteinExistence type="predicted"/>
<protein>
    <submittedName>
        <fullName evidence="1">Uncharacterized protein</fullName>
    </submittedName>
</protein>
<dbReference type="EMBL" id="CP001346">
    <property type="protein sequence ID" value="ACL47745.1"/>
    <property type="molecule type" value="Genomic_DNA"/>
</dbReference>
<name>B8HZ97_CYAP4</name>
<dbReference type="AlphaFoldDB" id="B8HZ97"/>
<sequence>MSAQLSFPLQVVNLILYGFADRFVVFAPGSVLEVEGRDITL</sequence>
<organism evidence="1">
    <name type="scientific">Cyanothece sp. (strain PCC 7425 / ATCC 29141)</name>
    <dbReference type="NCBI Taxonomy" id="395961"/>
    <lineage>
        <taxon>Bacteria</taxon>
        <taxon>Bacillati</taxon>
        <taxon>Cyanobacteriota</taxon>
        <taxon>Cyanophyceae</taxon>
        <taxon>Gomontiellales</taxon>
        <taxon>Cyanothecaceae</taxon>
        <taxon>Cyanothece</taxon>
    </lineage>
</organism>
<keyword evidence="1" id="KW-0614">Plasmid</keyword>
<dbReference type="HOGENOM" id="CLU_3268878_0_0_3"/>
<geneLocation type="plasmid" evidence="1">
    <name>pP742502</name>
</geneLocation>
<accession>B8HZ97</accession>
<reference evidence="1" key="1">
    <citation type="submission" date="2009-01" db="EMBL/GenBank/DDBJ databases">
        <title>Complete sequence of plasmid2 Cyanothece sp. PCC 7425.</title>
        <authorList>
            <consortium name="US DOE Joint Genome Institute"/>
            <person name="Lucas S."/>
            <person name="Copeland A."/>
            <person name="Lapidus A."/>
            <person name="Glavina del Rio T."/>
            <person name="Dalin E."/>
            <person name="Tice H."/>
            <person name="Bruce D."/>
            <person name="Goodwin L."/>
            <person name="Pitluck S."/>
            <person name="Sims D."/>
            <person name="Meineke L."/>
            <person name="Brettin T."/>
            <person name="Detter J.C."/>
            <person name="Han C."/>
            <person name="Larimer F."/>
            <person name="Land M."/>
            <person name="Hauser L."/>
            <person name="Kyrpides N."/>
            <person name="Ovchinnikova G."/>
            <person name="Liberton M."/>
            <person name="Stoeckel J."/>
            <person name="Banerjee A."/>
            <person name="Singh A."/>
            <person name="Page L."/>
            <person name="Sato H."/>
            <person name="Zhao L."/>
            <person name="Sherman L."/>
            <person name="Pakrasi H."/>
            <person name="Richardson P."/>
        </authorList>
    </citation>
    <scope>NUCLEOTIDE SEQUENCE</scope>
    <source>
        <strain evidence="1">PCC 7425</strain>
        <plasmid evidence="1">pP742502</plasmid>
    </source>
</reference>
<dbReference type="KEGG" id="cyn:Cyan7425_0029"/>